<dbReference type="PANTHER" id="PTHR30250">
    <property type="entry name" value="PST FAMILY PREDICTED COLANIC ACID TRANSPORTER"/>
    <property type="match status" value="1"/>
</dbReference>
<feature type="transmembrane region" description="Helical" evidence="6">
    <location>
        <begin position="385"/>
        <end position="404"/>
    </location>
</feature>
<feature type="transmembrane region" description="Helical" evidence="6">
    <location>
        <begin position="416"/>
        <end position="437"/>
    </location>
</feature>
<feature type="transmembrane region" description="Helical" evidence="6">
    <location>
        <begin position="169"/>
        <end position="189"/>
    </location>
</feature>
<accession>A0ABV7GH93</accession>
<keyword evidence="8" id="KW-1185">Reference proteome</keyword>
<comment type="subcellular location">
    <subcellularLocation>
        <location evidence="1">Cell membrane</location>
        <topology evidence="1">Multi-pass membrane protein</topology>
    </subcellularLocation>
</comment>
<feature type="transmembrane region" description="Helical" evidence="6">
    <location>
        <begin position="74"/>
        <end position="94"/>
    </location>
</feature>
<feature type="transmembrane region" description="Helical" evidence="6">
    <location>
        <begin position="110"/>
        <end position="128"/>
    </location>
</feature>
<dbReference type="EMBL" id="JBHRTD010000018">
    <property type="protein sequence ID" value="MFC3140882.1"/>
    <property type="molecule type" value="Genomic_DNA"/>
</dbReference>
<name>A0ABV7GH93_9GAMM</name>
<keyword evidence="3 6" id="KW-0812">Transmembrane</keyword>
<protein>
    <recommendedName>
        <fullName evidence="9">Polysaccharide biosynthesis protein</fullName>
    </recommendedName>
</protein>
<evidence type="ECO:0000256" key="6">
    <source>
        <dbReference type="SAM" id="Phobius"/>
    </source>
</evidence>
<feature type="transmembrane region" description="Helical" evidence="6">
    <location>
        <begin position="140"/>
        <end position="163"/>
    </location>
</feature>
<feature type="transmembrane region" description="Helical" evidence="6">
    <location>
        <begin position="294"/>
        <end position="318"/>
    </location>
</feature>
<dbReference type="Proteomes" id="UP001595621">
    <property type="component" value="Unassembled WGS sequence"/>
</dbReference>
<evidence type="ECO:0000256" key="1">
    <source>
        <dbReference type="ARBA" id="ARBA00004651"/>
    </source>
</evidence>
<evidence type="ECO:0000256" key="5">
    <source>
        <dbReference type="ARBA" id="ARBA00023136"/>
    </source>
</evidence>
<evidence type="ECO:0000313" key="7">
    <source>
        <dbReference type="EMBL" id="MFC3140882.1"/>
    </source>
</evidence>
<feature type="transmembrane region" description="Helical" evidence="6">
    <location>
        <begin position="324"/>
        <end position="345"/>
    </location>
</feature>
<dbReference type="InterPro" id="IPR050833">
    <property type="entry name" value="Poly_Biosynth_Transport"/>
</dbReference>
<organism evidence="7 8">
    <name type="scientific">Shewanella submarina</name>
    <dbReference type="NCBI Taxonomy" id="2016376"/>
    <lineage>
        <taxon>Bacteria</taxon>
        <taxon>Pseudomonadati</taxon>
        <taxon>Pseudomonadota</taxon>
        <taxon>Gammaproteobacteria</taxon>
        <taxon>Alteromonadales</taxon>
        <taxon>Shewanellaceae</taxon>
        <taxon>Shewanella</taxon>
    </lineage>
</organism>
<proteinExistence type="predicted"/>
<evidence type="ECO:0000256" key="4">
    <source>
        <dbReference type="ARBA" id="ARBA00022989"/>
    </source>
</evidence>
<keyword evidence="2" id="KW-1003">Cell membrane</keyword>
<feature type="transmembrane region" description="Helical" evidence="6">
    <location>
        <begin position="22"/>
        <end position="43"/>
    </location>
</feature>
<gene>
    <name evidence="7" type="ORF">ACFOE0_22250</name>
</gene>
<feature type="transmembrane region" description="Helical" evidence="6">
    <location>
        <begin position="449"/>
        <end position="469"/>
    </location>
</feature>
<dbReference type="PANTHER" id="PTHR30250:SF26">
    <property type="entry name" value="PSMA PROTEIN"/>
    <property type="match status" value="1"/>
</dbReference>
<evidence type="ECO:0000256" key="2">
    <source>
        <dbReference type="ARBA" id="ARBA00022475"/>
    </source>
</evidence>
<reference evidence="8" key="1">
    <citation type="journal article" date="2019" name="Int. J. Syst. Evol. Microbiol.">
        <title>The Global Catalogue of Microorganisms (GCM) 10K type strain sequencing project: providing services to taxonomists for standard genome sequencing and annotation.</title>
        <authorList>
            <consortium name="The Broad Institute Genomics Platform"/>
            <consortium name="The Broad Institute Genome Sequencing Center for Infectious Disease"/>
            <person name="Wu L."/>
            <person name="Ma J."/>
        </authorList>
    </citation>
    <scope>NUCLEOTIDE SEQUENCE [LARGE SCALE GENOMIC DNA]</scope>
    <source>
        <strain evidence="8">KCTC 52277</strain>
    </source>
</reference>
<dbReference type="RefSeq" id="WP_248934712.1">
    <property type="nucleotide sequence ID" value="NZ_JAKILF010000001.1"/>
</dbReference>
<evidence type="ECO:0000256" key="3">
    <source>
        <dbReference type="ARBA" id="ARBA00022692"/>
    </source>
</evidence>
<keyword evidence="4 6" id="KW-1133">Transmembrane helix</keyword>
<sequence length="493" mass="54318">MSLIITLYTSRLVLQSLGIEDFGIFSVVGGTVTIMSFLSGAMASANQRFFSYTLGDCGKSSIELKNIFNTSLNIHILIVSIGIVVALTFGLYLVDSVLNVEPDKQEAAKFIFYCAVFSFCCSVIQVPYNALIIAYEKMTVFAALGIVDVVLKFLVAISLQFLATDKLEAYGFLLCISSFLVLIFHMAYVKTRFACSKYSFYWDQKLFNTLISYTGWNLFGNLSSVMSVQGINIILNVFFGVTVNASRAIAFQVQMAVTGLINSLMTAINPQIVKSYANGDLSYMQHLVFKGTKYSFILMFLISLPLMLQIDYILDLWLGVVPEYANIFCQLILVDSLIVILSSGLMTAFQATGKIKAYQVIVGGILLLNIPISYAFLSFGAAPYVVAWVAIMLSVLAFGARIVLLTRVMSFDVISFFKLVILKVISIVVVAGLPSIIVNSLELTTNLKFFVVVSSSILFIAITVYFLGLDSDERSFLKKIVATSISKLTTNRV</sequence>
<evidence type="ECO:0008006" key="9">
    <source>
        <dbReference type="Google" id="ProtNLM"/>
    </source>
</evidence>
<comment type="caution">
    <text evidence="7">The sequence shown here is derived from an EMBL/GenBank/DDBJ whole genome shotgun (WGS) entry which is preliminary data.</text>
</comment>
<keyword evidence="5 6" id="KW-0472">Membrane</keyword>
<evidence type="ECO:0000313" key="8">
    <source>
        <dbReference type="Proteomes" id="UP001595621"/>
    </source>
</evidence>
<feature type="transmembrane region" description="Helical" evidence="6">
    <location>
        <begin position="357"/>
        <end position="379"/>
    </location>
</feature>